<sequence>MPDTWCVDSHHVSVKVGDCAVHLLVKNSGKKNQEVWGAVLVDGGTSSLNPNLVSSKNAIESITAKLSKLYRLKQLNYETIVVSHWDEDHYGGLVDLIYKDALKAENDKKKLYEVMDYLMWKDEGGEKVPGTYFYCPNEKESHSSTGKTKTLNGLPARFRRNGIYIEVCTDADPDRSTGDWYPFAILKSAEDNLYDVLGVNFFENKGLKPPVGPLTPVQLVNSNPPGEAGWPGMYCIGVKNQTFKQPKSSGIPEIVPEGVTKTNQFSIAQVILWPDGTNPPKCSHYSAGDADEKRERLYMAWLYSQGVKRITNMKLSHHGSRSSSPQETPMFQPVNIVISNPTGSYFHPGWETIFFLAIYARYALENLDLPAPRMFATKYPFYFAVDKDKEFVNIGDSDSTKPTLSTKAFDDGKHGKILQEFIKEAYGKFLSWGGSTEMAVYNSATSPDAKRKQLMMLLLARWDNYCWPKADLYDNADGATPKPKVTKTTSKAAPESVMVRSSQNDALDGKIGYTRFSLDELFMYDRPKTITAPKSTDLIGKRSPPYDLNGDKTGKKLKVNWLDVPKKSLFNKNFRGAQLKDPTDEETDTDLTTQPISEEGAFFSQAGTNINEMDHEDWEVDDGDAKSKATDLTLPKTLSHHKLGSRQEEEGNLPAAPQGGLVDLDIDGWYIYASQATSDIQDTDIQRATIQYLRVNQVSPWDGFMATLHCAAIGLASNPLEDATSSSIELLGKDELRGWFQDALGAANALVLKSTDTAAAGIGGFALTVPIATLTPPSPTKNDEPTPLLFTTDSMALANSFPDSQPPAMGLRDGATSIILGLDVSAARNDTMTLTLETLASFVGLEDILTHNPLLSVLSGLRFVLPGPGHPGTGNRNAIWFVPQMAYATTLRLQLDLSKDDRETLESYLGVLQCTVTSAYLIARRKSTWISGIKDICVQTEGELVLVVDVVLAGLKFNAIMELCSEGVVVQLILNSKTGKVIDTMLQWLKTTIIKEEHQTNGNDPFPFKQWLSEKAGSLSFPSFDFRRLTLSFVPSSIDGSSLSFASFALDMELEFQAKDQVVISLITFNYSVAGGSGSSLEADLWLAPSYNVNDPALRLLPDFENYAWFEPLGRDAGHTWPSNLDLGKLVGFTSDDSPPSIFPTTVTMAKLYVNAEAIGVAGRLRIASDMHSKPPIFSIDQIDMAASYKFGSGTSSGDVEIALGLSALIQAPPTTDLEPAELRGAFHYDGSKKSWYLVGTIDNLYISHLYQFFHKDVQLSAASLLGSIGVKQFKVQYLYQSGQATHFELEGILAIGNLDFVLDYRNGGDPWDWDFHADVHFNEKTKGSTFGAMLTDIVGDIDLPGFLDDIKISLDSSEDRVGIRLVPNKEKKCIVFTLWVQLGGLRVQYIQYAYSKPGTSQTTPPTIKRVFLTSIKPFDSVDVPLLGKLSQPFDEAIAMWVQPQAGSDGLTKGEVKLVNDIIKKPPLSQEPLPYKTIKRATADTDTVLGNGVHLMITLKDNQGNVNVVVDYVLGGGYSKDPDASSASEDDSDPEGQDSGMVKYSKSYGGLSVRNLGLKYAKDTLTVKVDASVKFGPMEFAVSGFAIDLAFNPGKGFSLFNLPEPSVRLDGLAAVYDKSPIAVGGMLERIDDSMYQGALLASYKPWQFSAAGCYGEIKGLEQYKTFFVYARLLGPLITFEFATISGVTAGFGYNSSMRLPTVNTITDYPLISNPAPSTPDPQGIMRKLKENKQWFSPQQGSFWIAAGLDVVAFEMLDVSAVLAIQWDPNIKIGIFAIATADIPAKVAGKFAFAHVQLGMTAIIDVAAGTMKIDGQLTPSSYILHPDCHLTGGFALYTWFGDSVPELKGDWVFTLGGYHRQYKPPVQYPDPPRLGISWQFSSAISIRGEAYFAITPKVCMGGGRWDVSLQLGPLEAYYYAFIDFLINFAPFNFVADGGIAVGVRFTMDLWIVTIHISVDIGATIHIEGPPIHGTVHVDFWVFGFDIDFGGRGDRAEKLCLDDFIILACQASDGPGPSGLFHAITPETPVGHAAHRRVAGKVEEPEEDLRNPHVLVVQSGLVPDQQIQSQPSGGLWTVRAATFSFAVSCKIAISKATIVTGRPAATGATGGDDAEAEDEPSSEVLGTGNPINARPMCNANTLTTELHVRITPVAPARKQLMLGVEGDNDGETVWNKNKPIVKSLPAGLWGPYDCKKDPSYNTNNKDYLNGDTEATVSLMCGVIISVPDAAVSDKDKTFPFKYQTFMVQELDEKLYKFPKLEANEKAFLPADPGDKKKQWDQVRQAWENPKMGSDAPSQGVAIWESLGLSDLGWDPAKVNKKADEELTGQMPKSLVDDLEGYYLWAPFRGTVNATRRYQG</sequence>
<feature type="region of interest" description="Disordered" evidence="1">
    <location>
        <begin position="1521"/>
        <end position="1541"/>
    </location>
</feature>
<evidence type="ECO:0000259" key="2">
    <source>
        <dbReference type="Pfam" id="PF20248"/>
    </source>
</evidence>
<organism evidence="3 4">
    <name type="scientific">Neoarthrinium moseri</name>
    <dbReference type="NCBI Taxonomy" id="1658444"/>
    <lineage>
        <taxon>Eukaryota</taxon>
        <taxon>Fungi</taxon>
        <taxon>Dikarya</taxon>
        <taxon>Ascomycota</taxon>
        <taxon>Pezizomycotina</taxon>
        <taxon>Sordariomycetes</taxon>
        <taxon>Xylariomycetidae</taxon>
        <taxon>Amphisphaeriales</taxon>
        <taxon>Apiosporaceae</taxon>
        <taxon>Neoarthrinium</taxon>
    </lineage>
</organism>
<evidence type="ECO:0000256" key="1">
    <source>
        <dbReference type="SAM" id="MobiDB-lite"/>
    </source>
</evidence>
<comment type="caution">
    <text evidence="3">The sequence shown here is derived from an EMBL/GenBank/DDBJ whole genome shotgun (WGS) entry which is preliminary data.</text>
</comment>
<name>A0A9P9WNL8_9PEZI</name>
<dbReference type="EMBL" id="JAFIMR010000011">
    <property type="protein sequence ID" value="KAI1872499.1"/>
    <property type="molecule type" value="Genomic_DNA"/>
</dbReference>
<dbReference type="Pfam" id="PF20248">
    <property type="entry name" value="DUF6603"/>
    <property type="match status" value="1"/>
</dbReference>
<dbReference type="InterPro" id="IPR036866">
    <property type="entry name" value="RibonucZ/Hydroxyglut_hydro"/>
</dbReference>
<gene>
    <name evidence="3" type="ORF">JX265_005379</name>
</gene>
<protein>
    <recommendedName>
        <fullName evidence="2">DUF6603 domain-containing protein</fullName>
    </recommendedName>
</protein>
<reference evidence="3" key="1">
    <citation type="submission" date="2021-03" db="EMBL/GenBank/DDBJ databases">
        <title>Revisited historic fungal species revealed as producer of novel bioactive compounds through whole genome sequencing and comparative genomics.</title>
        <authorList>
            <person name="Vignolle G.A."/>
            <person name="Hochenegger N."/>
            <person name="Mach R.L."/>
            <person name="Mach-Aigner A.R."/>
            <person name="Javad Rahimi M."/>
            <person name="Salim K.A."/>
            <person name="Chan C.M."/>
            <person name="Lim L.B.L."/>
            <person name="Cai F."/>
            <person name="Druzhinina I.S."/>
            <person name="U'Ren J.M."/>
            <person name="Derntl C."/>
        </authorList>
    </citation>
    <scope>NUCLEOTIDE SEQUENCE</scope>
    <source>
        <strain evidence="3">TUCIM 5799</strain>
    </source>
</reference>
<proteinExistence type="predicted"/>
<keyword evidence="4" id="KW-1185">Reference proteome</keyword>
<accession>A0A9P9WNL8</accession>
<dbReference type="Proteomes" id="UP000829685">
    <property type="component" value="Unassembled WGS sequence"/>
</dbReference>
<evidence type="ECO:0000313" key="4">
    <source>
        <dbReference type="Proteomes" id="UP000829685"/>
    </source>
</evidence>
<feature type="domain" description="DUF6603" evidence="2">
    <location>
        <begin position="1546"/>
        <end position="2004"/>
    </location>
</feature>
<feature type="region of interest" description="Disordered" evidence="1">
    <location>
        <begin position="619"/>
        <end position="658"/>
    </location>
</feature>
<feature type="compositionally biased region" description="Acidic residues" evidence="1">
    <location>
        <begin position="2110"/>
        <end position="2119"/>
    </location>
</feature>
<evidence type="ECO:0000313" key="3">
    <source>
        <dbReference type="EMBL" id="KAI1872499.1"/>
    </source>
</evidence>
<dbReference type="InterPro" id="IPR046538">
    <property type="entry name" value="DUF6603"/>
</dbReference>
<dbReference type="Gene3D" id="3.60.15.10">
    <property type="entry name" value="Ribonuclease Z/Hydroxyacylglutathione hydrolase-like"/>
    <property type="match status" value="1"/>
</dbReference>
<feature type="region of interest" description="Disordered" evidence="1">
    <location>
        <begin position="2101"/>
        <end position="2130"/>
    </location>
</feature>